<dbReference type="AlphaFoldDB" id="A0A7Z0LM81"/>
<accession>A0A7Z0LM81</accession>
<evidence type="ECO:0000313" key="1">
    <source>
        <dbReference type="EMBL" id="NYS61460.1"/>
    </source>
</evidence>
<organism evidence="1 2">
    <name type="scientific">Vreelandella salicampi</name>
    <dbReference type="NCBI Taxonomy" id="1449798"/>
    <lineage>
        <taxon>Bacteria</taxon>
        <taxon>Pseudomonadati</taxon>
        <taxon>Pseudomonadota</taxon>
        <taxon>Gammaproteobacteria</taxon>
        <taxon>Oceanospirillales</taxon>
        <taxon>Halomonadaceae</taxon>
        <taxon>Vreelandella</taxon>
    </lineage>
</organism>
<sequence length="140" mass="15466">MTQITLNADDSQLFIQAIDTAIAVYLEAATRMNGGIPPLEMDYQPPTDVEYTPDPVVVTGLLTTLRSLTDLRDAIRQPISQQSAITVEVDVDERGCDLITILVPSPIATDEADNLLMQAILYANAKTKNHEVLRLIKRMK</sequence>
<keyword evidence="2" id="KW-1185">Reference proteome</keyword>
<gene>
    <name evidence="1" type="ORF">HZS81_11915</name>
</gene>
<reference evidence="1 2" key="1">
    <citation type="journal article" date="2015" name="Int. J. Syst. Evol. Microbiol.">
        <title>Halomonas salicampi sp. nov., a halotolerant and alkalitolerant bacterium isolated from a saltern soil.</title>
        <authorList>
            <person name="Lee J.C."/>
            <person name="Kim Y.S."/>
            <person name="Yun B.S."/>
            <person name="Whang K.S."/>
        </authorList>
    </citation>
    <scope>NUCLEOTIDE SEQUENCE [LARGE SCALE GENOMIC DNA]</scope>
    <source>
        <strain evidence="1 2">BH103</strain>
    </source>
</reference>
<evidence type="ECO:0000313" key="2">
    <source>
        <dbReference type="Proteomes" id="UP000586119"/>
    </source>
</evidence>
<dbReference type="Proteomes" id="UP000586119">
    <property type="component" value="Unassembled WGS sequence"/>
</dbReference>
<proteinExistence type="predicted"/>
<protein>
    <submittedName>
        <fullName evidence="1">Uncharacterized protein</fullName>
    </submittedName>
</protein>
<name>A0A7Z0LM81_9GAMM</name>
<dbReference type="RefSeq" id="WP_179930785.1">
    <property type="nucleotide sequence ID" value="NZ_JACCDF010000010.1"/>
</dbReference>
<dbReference type="EMBL" id="JACCDF010000010">
    <property type="protein sequence ID" value="NYS61460.1"/>
    <property type="molecule type" value="Genomic_DNA"/>
</dbReference>
<comment type="caution">
    <text evidence="1">The sequence shown here is derived from an EMBL/GenBank/DDBJ whole genome shotgun (WGS) entry which is preliminary data.</text>
</comment>